<sequence length="83" mass="9322">MSWAFLAAEYTGHRMTERCYARYPQSRRRGGECHVGGAFDAGPLWTGPRPERAEALRSRDSGARAVSEYPSRPVVPEQRELLG</sequence>
<keyword evidence="2" id="KW-1185">Reference proteome</keyword>
<gene>
    <name evidence="1" type="ORF">HPB47_000915</name>
</gene>
<organism evidence="1 2">
    <name type="scientific">Ixodes persulcatus</name>
    <name type="common">Taiga tick</name>
    <dbReference type="NCBI Taxonomy" id="34615"/>
    <lineage>
        <taxon>Eukaryota</taxon>
        <taxon>Metazoa</taxon>
        <taxon>Ecdysozoa</taxon>
        <taxon>Arthropoda</taxon>
        <taxon>Chelicerata</taxon>
        <taxon>Arachnida</taxon>
        <taxon>Acari</taxon>
        <taxon>Parasitiformes</taxon>
        <taxon>Ixodida</taxon>
        <taxon>Ixodoidea</taxon>
        <taxon>Ixodidae</taxon>
        <taxon>Ixodinae</taxon>
        <taxon>Ixodes</taxon>
    </lineage>
</organism>
<comment type="caution">
    <text evidence="1">The sequence shown here is derived from an EMBL/GenBank/DDBJ whole genome shotgun (WGS) entry which is preliminary data.</text>
</comment>
<name>A0AC60PS44_IXOPE</name>
<proteinExistence type="predicted"/>
<evidence type="ECO:0000313" key="1">
    <source>
        <dbReference type="EMBL" id="KAG0423302.1"/>
    </source>
</evidence>
<dbReference type="EMBL" id="JABSTQ010010117">
    <property type="protein sequence ID" value="KAG0423302.1"/>
    <property type="molecule type" value="Genomic_DNA"/>
</dbReference>
<dbReference type="Proteomes" id="UP000805193">
    <property type="component" value="Unassembled WGS sequence"/>
</dbReference>
<evidence type="ECO:0000313" key="2">
    <source>
        <dbReference type="Proteomes" id="UP000805193"/>
    </source>
</evidence>
<reference evidence="1 2" key="1">
    <citation type="journal article" date="2020" name="Cell">
        <title>Large-Scale Comparative Analyses of Tick Genomes Elucidate Their Genetic Diversity and Vector Capacities.</title>
        <authorList>
            <consortium name="Tick Genome and Microbiome Consortium (TIGMIC)"/>
            <person name="Jia N."/>
            <person name="Wang J."/>
            <person name="Shi W."/>
            <person name="Du L."/>
            <person name="Sun Y."/>
            <person name="Zhan W."/>
            <person name="Jiang J.F."/>
            <person name="Wang Q."/>
            <person name="Zhang B."/>
            <person name="Ji P."/>
            <person name="Bell-Sakyi L."/>
            <person name="Cui X.M."/>
            <person name="Yuan T.T."/>
            <person name="Jiang B.G."/>
            <person name="Yang W.F."/>
            <person name="Lam T.T."/>
            <person name="Chang Q.C."/>
            <person name="Ding S.J."/>
            <person name="Wang X.J."/>
            <person name="Zhu J.G."/>
            <person name="Ruan X.D."/>
            <person name="Zhao L."/>
            <person name="Wei J.T."/>
            <person name="Ye R.Z."/>
            <person name="Que T.C."/>
            <person name="Du C.H."/>
            <person name="Zhou Y.H."/>
            <person name="Cheng J.X."/>
            <person name="Dai P.F."/>
            <person name="Guo W.B."/>
            <person name="Han X.H."/>
            <person name="Huang E.J."/>
            <person name="Li L.F."/>
            <person name="Wei W."/>
            <person name="Gao Y.C."/>
            <person name="Liu J.Z."/>
            <person name="Shao H.Z."/>
            <person name="Wang X."/>
            <person name="Wang C.C."/>
            <person name="Yang T.C."/>
            <person name="Huo Q.B."/>
            <person name="Li W."/>
            <person name="Chen H.Y."/>
            <person name="Chen S.E."/>
            <person name="Zhou L.G."/>
            <person name="Ni X.B."/>
            <person name="Tian J.H."/>
            <person name="Sheng Y."/>
            <person name="Liu T."/>
            <person name="Pan Y.S."/>
            <person name="Xia L.Y."/>
            <person name="Li J."/>
            <person name="Zhao F."/>
            <person name="Cao W.C."/>
        </authorList>
    </citation>
    <scope>NUCLEOTIDE SEQUENCE [LARGE SCALE GENOMIC DNA]</scope>
    <source>
        <strain evidence="1">Iper-2018</strain>
    </source>
</reference>
<protein>
    <submittedName>
        <fullName evidence="1">Uncharacterized protein</fullName>
    </submittedName>
</protein>
<accession>A0AC60PS44</accession>